<organism evidence="3 4">
    <name type="scientific">Caenorhabditis briggsae</name>
    <dbReference type="NCBI Taxonomy" id="6238"/>
    <lineage>
        <taxon>Eukaryota</taxon>
        <taxon>Metazoa</taxon>
        <taxon>Ecdysozoa</taxon>
        <taxon>Nematoda</taxon>
        <taxon>Chromadorea</taxon>
        <taxon>Rhabditida</taxon>
        <taxon>Rhabditina</taxon>
        <taxon>Rhabditomorpha</taxon>
        <taxon>Rhabditoidea</taxon>
        <taxon>Rhabditidae</taxon>
        <taxon>Peloderinae</taxon>
        <taxon>Caenorhabditis</taxon>
    </lineage>
</organism>
<dbReference type="InterPro" id="IPR016187">
    <property type="entry name" value="CTDL_fold"/>
</dbReference>
<sequence length="231" mass="25165">MFHFPFLQESLKMRNLNILLLALLVGVVVSQRSKALDRYSGGGRGNGGGRWNDNNGNSNRGCGSGWQRFNRPSGGWCIKVFRGEHTQSGAESRCQNVGARLTGVQSQSEIQYITRSALNLISQSSGSVWLGARRTSQCSTSKLSTSCSSMNSFRWTDGSTTGTAGLIWNTNQPDNAHAQQQQCMVVLATRGSSVTDQWTWYGNRLDDVNCAGNVGENAVRTIRAYACGKRA</sequence>
<feature type="domain" description="C-type lectin" evidence="2">
    <location>
        <begin position="73"/>
        <end position="198"/>
    </location>
</feature>
<dbReference type="SUPFAM" id="SSF56436">
    <property type="entry name" value="C-type lectin-like"/>
    <property type="match status" value="1"/>
</dbReference>
<protein>
    <recommendedName>
        <fullName evidence="2">C-type lectin domain-containing protein</fullName>
    </recommendedName>
</protein>
<evidence type="ECO:0000313" key="3">
    <source>
        <dbReference type="EMBL" id="ULU14123.1"/>
    </source>
</evidence>
<gene>
    <name evidence="3" type="ORF">L3Y34_016560</name>
</gene>
<dbReference type="SMART" id="SM00034">
    <property type="entry name" value="CLECT"/>
    <property type="match status" value="1"/>
</dbReference>
<dbReference type="PANTHER" id="PTHR23124">
    <property type="entry name" value="C-TYPE LECTIN DOMAIN-CONTAINING PROTEIN-RELATED-RELATED"/>
    <property type="match status" value="1"/>
</dbReference>
<evidence type="ECO:0000313" key="4">
    <source>
        <dbReference type="Proteomes" id="UP000827892"/>
    </source>
</evidence>
<proteinExistence type="predicted"/>
<name>A0AAE9DXZ8_CAEBR</name>
<feature type="chain" id="PRO_5042295099" description="C-type lectin domain-containing protein" evidence="1">
    <location>
        <begin position="31"/>
        <end position="231"/>
    </location>
</feature>
<dbReference type="InterPro" id="IPR001304">
    <property type="entry name" value="C-type_lectin-like"/>
</dbReference>
<keyword evidence="1" id="KW-0732">Signal</keyword>
<evidence type="ECO:0000256" key="1">
    <source>
        <dbReference type="SAM" id="SignalP"/>
    </source>
</evidence>
<dbReference type="CDD" id="cd00037">
    <property type="entry name" value="CLECT"/>
    <property type="match status" value="1"/>
</dbReference>
<dbReference type="InterPro" id="IPR016186">
    <property type="entry name" value="C-type_lectin-like/link_sf"/>
</dbReference>
<dbReference type="PANTHER" id="PTHR23124:SF129">
    <property type="entry name" value="C-TYPE LECTIN DOMAIN-CONTAINING PROTEIN"/>
    <property type="match status" value="1"/>
</dbReference>
<accession>A0AAE9DXZ8</accession>
<dbReference type="AlphaFoldDB" id="A0AAE9DXZ8"/>
<reference evidence="3 4" key="1">
    <citation type="submission" date="2022-05" db="EMBL/GenBank/DDBJ databases">
        <title>Chromosome-level reference genomes for two strains of Caenorhabditis briggsae: an improved platform for comparative genomics.</title>
        <authorList>
            <person name="Stevens L."/>
            <person name="Andersen E.C."/>
        </authorList>
    </citation>
    <scope>NUCLEOTIDE SEQUENCE [LARGE SCALE GENOMIC DNA]</scope>
    <source>
        <strain evidence="3">QX1410_ONT</strain>
        <tissue evidence="3">Whole-organism</tissue>
    </source>
</reference>
<dbReference type="Pfam" id="PF00059">
    <property type="entry name" value="Lectin_C"/>
    <property type="match status" value="1"/>
</dbReference>
<dbReference type="Gene3D" id="3.10.100.10">
    <property type="entry name" value="Mannose-Binding Protein A, subunit A"/>
    <property type="match status" value="1"/>
</dbReference>
<dbReference type="Proteomes" id="UP000827892">
    <property type="component" value="Chromosome I"/>
</dbReference>
<evidence type="ECO:0000259" key="2">
    <source>
        <dbReference type="PROSITE" id="PS50041"/>
    </source>
</evidence>
<feature type="signal peptide" evidence="1">
    <location>
        <begin position="1"/>
        <end position="30"/>
    </location>
</feature>
<dbReference type="PROSITE" id="PS50041">
    <property type="entry name" value="C_TYPE_LECTIN_2"/>
    <property type="match status" value="1"/>
</dbReference>
<dbReference type="EMBL" id="CP090891">
    <property type="protein sequence ID" value="ULU14123.1"/>
    <property type="molecule type" value="Genomic_DNA"/>
</dbReference>